<feature type="chain" id="PRO_5020618809" evidence="1">
    <location>
        <begin position="21"/>
        <end position="234"/>
    </location>
</feature>
<sequence length="234" mass="25699">MRFLIILSALMLGAETIAQARETLEEAAAFARQLVNSVSIGNMATVYPADHASLAGEPFSLQEYYARHVIIESIPRSTAYTGSDLTATIRSCHVNGSLTLLFLPISRHSQNVLLSPTHAASVSVWSDRPAASRPRVSLIGNVTVFPVLEETPDREAIQACYVAQHPDARWWLPGPREPHIAYWARFDPHSVYYVGGFGSEHFIGNIPLEMYQNASFPDHATEVGVGGRVLVTQD</sequence>
<dbReference type="InterPro" id="IPR055343">
    <property type="entry name" value="CREG_beta-barrel"/>
</dbReference>
<gene>
    <name evidence="3" type="ORF">BD310DRAFT_862790</name>
</gene>
<dbReference type="InterPro" id="IPR012349">
    <property type="entry name" value="Split_barrel_FMN-bd"/>
</dbReference>
<dbReference type="AlphaFoldDB" id="A0A4Q9PFY3"/>
<evidence type="ECO:0000313" key="4">
    <source>
        <dbReference type="Proteomes" id="UP000292082"/>
    </source>
</evidence>
<keyword evidence="4" id="KW-1185">Reference proteome</keyword>
<keyword evidence="1" id="KW-0732">Signal</keyword>
<organism evidence="3 4">
    <name type="scientific">Dichomitus squalens</name>
    <dbReference type="NCBI Taxonomy" id="114155"/>
    <lineage>
        <taxon>Eukaryota</taxon>
        <taxon>Fungi</taxon>
        <taxon>Dikarya</taxon>
        <taxon>Basidiomycota</taxon>
        <taxon>Agaricomycotina</taxon>
        <taxon>Agaricomycetes</taxon>
        <taxon>Polyporales</taxon>
        <taxon>Polyporaceae</taxon>
        <taxon>Dichomitus</taxon>
    </lineage>
</organism>
<dbReference type="SUPFAM" id="SSF50475">
    <property type="entry name" value="FMN-binding split barrel"/>
    <property type="match status" value="1"/>
</dbReference>
<feature type="signal peptide" evidence="1">
    <location>
        <begin position="1"/>
        <end position="20"/>
    </location>
</feature>
<reference evidence="3 4" key="1">
    <citation type="submission" date="2019-01" db="EMBL/GenBank/DDBJ databases">
        <title>Draft genome sequences of three monokaryotic isolates of the white-rot basidiomycete fungus Dichomitus squalens.</title>
        <authorList>
            <consortium name="DOE Joint Genome Institute"/>
            <person name="Lopez S.C."/>
            <person name="Andreopoulos B."/>
            <person name="Pangilinan J."/>
            <person name="Lipzen A."/>
            <person name="Riley R."/>
            <person name="Ahrendt S."/>
            <person name="Ng V."/>
            <person name="Barry K."/>
            <person name="Daum C."/>
            <person name="Grigoriev I.V."/>
            <person name="Hilden K.S."/>
            <person name="Makela M.R."/>
            <person name="de Vries R.P."/>
        </authorList>
    </citation>
    <scope>NUCLEOTIDE SEQUENCE [LARGE SCALE GENOMIC DNA]</scope>
    <source>
        <strain evidence="3 4">CBS 464.89</strain>
    </source>
</reference>
<dbReference type="EMBL" id="ML145282">
    <property type="protein sequence ID" value="TBU51831.1"/>
    <property type="molecule type" value="Genomic_DNA"/>
</dbReference>
<evidence type="ECO:0000256" key="1">
    <source>
        <dbReference type="SAM" id="SignalP"/>
    </source>
</evidence>
<accession>A0A4Q9PFY3</accession>
<feature type="domain" description="CREG-like beta-barrel" evidence="2">
    <location>
        <begin position="23"/>
        <end position="211"/>
    </location>
</feature>
<protein>
    <submittedName>
        <fullName evidence="3">Pyridoxamine 5'-phosphate oxidase-domain-containing protein</fullName>
    </submittedName>
</protein>
<dbReference type="Proteomes" id="UP000292082">
    <property type="component" value="Unassembled WGS sequence"/>
</dbReference>
<dbReference type="PANTHER" id="PTHR37273:SF1">
    <property type="entry name" value="ADL397C-AP"/>
    <property type="match status" value="1"/>
</dbReference>
<dbReference type="Pfam" id="PF13883">
    <property type="entry name" value="CREG_beta-barrel"/>
    <property type="match status" value="1"/>
</dbReference>
<proteinExistence type="predicted"/>
<name>A0A4Q9PFY3_9APHY</name>
<dbReference type="PANTHER" id="PTHR37273">
    <property type="entry name" value="CHROMOSOME 8, WHOLE GENOME SHOTGUN SEQUENCE"/>
    <property type="match status" value="1"/>
</dbReference>
<evidence type="ECO:0000313" key="3">
    <source>
        <dbReference type="EMBL" id="TBU51831.1"/>
    </source>
</evidence>
<evidence type="ECO:0000259" key="2">
    <source>
        <dbReference type="Pfam" id="PF13883"/>
    </source>
</evidence>
<dbReference type="Gene3D" id="2.30.110.10">
    <property type="entry name" value="Electron Transport, Fmn-binding Protein, Chain A"/>
    <property type="match status" value="1"/>
</dbReference>